<dbReference type="AlphaFoldDB" id="A0A6J2XN57"/>
<gene>
    <name evidence="10" type="primary">LOC115879413</name>
</gene>
<dbReference type="GO" id="GO:0008017">
    <property type="term" value="F:microtubule binding"/>
    <property type="evidence" value="ECO:0007669"/>
    <property type="project" value="TreeGrafter"/>
</dbReference>
<comment type="subunit">
    <text evidence="2">Interacts with microtubules.</text>
</comment>
<evidence type="ECO:0000256" key="1">
    <source>
        <dbReference type="ARBA" id="ARBA00004245"/>
    </source>
</evidence>
<dbReference type="GO" id="GO:0097431">
    <property type="term" value="C:mitotic spindle pole"/>
    <property type="evidence" value="ECO:0007669"/>
    <property type="project" value="TreeGrafter"/>
</dbReference>
<dbReference type="Gene3D" id="1.25.40.10">
    <property type="entry name" value="Tetratricopeptide repeat domain"/>
    <property type="match status" value="1"/>
</dbReference>
<accession>A0A6J2XN57</accession>
<dbReference type="KEGG" id="soy:115879413"/>
<keyword evidence="3" id="KW-0963">Cytoplasm</keyword>
<dbReference type="SUPFAM" id="SSF81901">
    <property type="entry name" value="HCP-like"/>
    <property type="match status" value="1"/>
</dbReference>
<keyword evidence="4" id="KW-0677">Repeat</keyword>
<evidence type="ECO:0000313" key="10">
    <source>
        <dbReference type="RefSeq" id="XP_030752099.1"/>
    </source>
</evidence>
<dbReference type="GeneID" id="115879413"/>
<proteinExistence type="predicted"/>
<evidence type="ECO:0000256" key="7">
    <source>
        <dbReference type="ARBA" id="ARBA00039966"/>
    </source>
</evidence>
<evidence type="ECO:0000256" key="2">
    <source>
        <dbReference type="ARBA" id="ARBA00011375"/>
    </source>
</evidence>
<keyword evidence="5" id="KW-0802">TPR repeat</keyword>
<comment type="subcellular location">
    <subcellularLocation>
        <location evidence="1">Cytoplasm</location>
        <location evidence="1">Cytoskeleton</location>
    </subcellularLocation>
</comment>
<protein>
    <recommendedName>
        <fullName evidence="7">Regulator of microtubule dynamics protein 1</fullName>
    </recommendedName>
    <alternativeName>
        <fullName evidence="8">Protein FAM82B</fullName>
    </alternativeName>
</protein>
<name>A0A6J2XN57_SITOR</name>
<keyword evidence="9" id="KW-1185">Reference proteome</keyword>
<dbReference type="InterPro" id="IPR011990">
    <property type="entry name" value="TPR-like_helical_dom_sf"/>
</dbReference>
<evidence type="ECO:0000256" key="6">
    <source>
        <dbReference type="ARBA" id="ARBA00023212"/>
    </source>
</evidence>
<sequence length="321" mass="37842">MPLSTIIRQGYVNSIKFLYKSKLSVRKRSTKHPLITPTKYFILSIGMVEYVWSLMPNNEDKEKIAKYWQNEPLGDVIEKADQMLKEGQYMEVYEMLNRLKYSQDLGVIWRTVKALYNISLNEDLTVDVRKIMLQEAYDILMKSATLGDGKAYYHKWLAVILNAKNGLESLETKVTEYTKIQDHLKIACQTNPKDFTIQYMLGKYHYEMANMTWFQRFLARYLFKEPPKSNFEEAYKHLNKAEELLPRTFLPNVYLLGSVCIELGQYYRAKYYLNMALNLPTHTECDQCCSANAKRILEKLEKYDLGKDLLYENYDNFGFHS</sequence>
<dbReference type="InParanoid" id="A0A6J2XN57"/>
<reference evidence="10" key="1">
    <citation type="submission" date="2025-08" db="UniProtKB">
        <authorList>
            <consortium name="RefSeq"/>
        </authorList>
    </citation>
    <scope>IDENTIFICATION</scope>
    <source>
        <tissue evidence="10">Gonads</tissue>
    </source>
</reference>
<dbReference type="Proteomes" id="UP000504635">
    <property type="component" value="Unplaced"/>
</dbReference>
<keyword evidence="6" id="KW-0206">Cytoskeleton</keyword>
<dbReference type="OrthoDB" id="69711at2759"/>
<dbReference type="GO" id="GO:0005876">
    <property type="term" value="C:spindle microtubule"/>
    <property type="evidence" value="ECO:0007669"/>
    <property type="project" value="TreeGrafter"/>
</dbReference>
<dbReference type="InterPro" id="IPR049039">
    <property type="entry name" value="RMD1-3_a_helical_rpt"/>
</dbReference>
<evidence type="ECO:0000256" key="5">
    <source>
        <dbReference type="ARBA" id="ARBA00022803"/>
    </source>
</evidence>
<dbReference type="GO" id="GO:0005739">
    <property type="term" value="C:mitochondrion"/>
    <property type="evidence" value="ECO:0007669"/>
    <property type="project" value="TreeGrafter"/>
</dbReference>
<evidence type="ECO:0000256" key="3">
    <source>
        <dbReference type="ARBA" id="ARBA00022490"/>
    </source>
</evidence>
<evidence type="ECO:0000256" key="8">
    <source>
        <dbReference type="ARBA" id="ARBA00041958"/>
    </source>
</evidence>
<evidence type="ECO:0000256" key="4">
    <source>
        <dbReference type="ARBA" id="ARBA00022737"/>
    </source>
</evidence>
<organism evidence="9 10">
    <name type="scientific">Sitophilus oryzae</name>
    <name type="common">Rice weevil</name>
    <name type="synonym">Curculio oryzae</name>
    <dbReference type="NCBI Taxonomy" id="7048"/>
    <lineage>
        <taxon>Eukaryota</taxon>
        <taxon>Metazoa</taxon>
        <taxon>Ecdysozoa</taxon>
        <taxon>Arthropoda</taxon>
        <taxon>Hexapoda</taxon>
        <taxon>Insecta</taxon>
        <taxon>Pterygota</taxon>
        <taxon>Neoptera</taxon>
        <taxon>Endopterygota</taxon>
        <taxon>Coleoptera</taxon>
        <taxon>Polyphaga</taxon>
        <taxon>Cucujiformia</taxon>
        <taxon>Curculionidae</taxon>
        <taxon>Dryophthorinae</taxon>
        <taxon>Sitophilus</taxon>
    </lineage>
</organism>
<dbReference type="PANTHER" id="PTHR16056:SF16">
    <property type="entry name" value="REGULATOR OF MICROTUBULE DYNAMICS PROTEIN 1"/>
    <property type="match status" value="1"/>
</dbReference>
<dbReference type="Pfam" id="PF21033">
    <property type="entry name" value="RMD1-3"/>
    <property type="match status" value="1"/>
</dbReference>
<dbReference type="RefSeq" id="XP_030752099.1">
    <property type="nucleotide sequence ID" value="XM_030896239.1"/>
</dbReference>
<evidence type="ECO:0000313" key="9">
    <source>
        <dbReference type="Proteomes" id="UP000504635"/>
    </source>
</evidence>
<dbReference type="PANTHER" id="PTHR16056">
    <property type="entry name" value="REGULATOR OF MICROTUBULE DYNAMICS PROTEIN"/>
    <property type="match status" value="1"/>
</dbReference>